<name>A0A9E2NS26_9FIRM</name>
<dbReference type="InterPro" id="IPR051453">
    <property type="entry name" value="MBL_Glyoxalase_II"/>
</dbReference>
<protein>
    <submittedName>
        <fullName evidence="6">MBL fold metallo-hydrolase</fullName>
    </submittedName>
</protein>
<proteinExistence type="predicted"/>
<gene>
    <name evidence="6" type="ORF">H9864_04155</name>
</gene>
<dbReference type="EMBL" id="JAHLFH010000086">
    <property type="protein sequence ID" value="MBU3819549.1"/>
    <property type="molecule type" value="Genomic_DNA"/>
</dbReference>
<evidence type="ECO:0000256" key="3">
    <source>
        <dbReference type="ARBA" id="ARBA00022801"/>
    </source>
</evidence>
<organism evidence="6 7">
    <name type="scientific">Candidatus Faecalibacterium intestinavium</name>
    <dbReference type="NCBI Taxonomy" id="2838580"/>
    <lineage>
        <taxon>Bacteria</taxon>
        <taxon>Bacillati</taxon>
        <taxon>Bacillota</taxon>
        <taxon>Clostridia</taxon>
        <taxon>Eubacteriales</taxon>
        <taxon>Oscillospiraceae</taxon>
        <taxon>Faecalibacterium</taxon>
    </lineage>
</organism>
<dbReference type="SUPFAM" id="SSF56281">
    <property type="entry name" value="Metallo-hydrolase/oxidoreductase"/>
    <property type="match status" value="1"/>
</dbReference>
<dbReference type="Proteomes" id="UP000824178">
    <property type="component" value="Unassembled WGS sequence"/>
</dbReference>
<evidence type="ECO:0000259" key="5">
    <source>
        <dbReference type="SMART" id="SM00849"/>
    </source>
</evidence>
<reference evidence="6" key="1">
    <citation type="journal article" date="2021" name="PeerJ">
        <title>Extensive microbial diversity within the chicken gut microbiome revealed by metagenomics and culture.</title>
        <authorList>
            <person name="Gilroy R."/>
            <person name="Ravi A."/>
            <person name="Getino M."/>
            <person name="Pursley I."/>
            <person name="Horton D.L."/>
            <person name="Alikhan N.F."/>
            <person name="Baker D."/>
            <person name="Gharbi K."/>
            <person name="Hall N."/>
            <person name="Watson M."/>
            <person name="Adriaenssens E.M."/>
            <person name="Foster-Nyarko E."/>
            <person name="Jarju S."/>
            <person name="Secka A."/>
            <person name="Antonio M."/>
            <person name="Oren A."/>
            <person name="Chaudhuri R.R."/>
            <person name="La Ragione R."/>
            <person name="Hildebrand F."/>
            <person name="Pallen M.J."/>
        </authorList>
    </citation>
    <scope>NUCLEOTIDE SEQUENCE</scope>
    <source>
        <strain evidence="6">742</strain>
    </source>
</reference>
<keyword evidence="3" id="KW-0378">Hydrolase</keyword>
<keyword evidence="4" id="KW-0862">Zinc</keyword>
<dbReference type="SMART" id="SM00849">
    <property type="entry name" value="Lactamase_B"/>
    <property type="match status" value="1"/>
</dbReference>
<dbReference type="PANTHER" id="PTHR46233:SF3">
    <property type="entry name" value="HYDROXYACYLGLUTATHIONE HYDROLASE GLOC"/>
    <property type="match status" value="1"/>
</dbReference>
<evidence type="ECO:0000313" key="6">
    <source>
        <dbReference type="EMBL" id="MBU3819549.1"/>
    </source>
</evidence>
<dbReference type="Pfam" id="PF00753">
    <property type="entry name" value="Lactamase_B"/>
    <property type="match status" value="1"/>
</dbReference>
<comment type="caution">
    <text evidence="6">The sequence shown here is derived from an EMBL/GenBank/DDBJ whole genome shotgun (WGS) entry which is preliminary data.</text>
</comment>
<sequence>MQAFHIVGPAPLYTNSFLLISEAKHAVVIDPAASCAAYEKILTEQGAELAAVFCTHGHYDHVGSAEALCRKWSAPLYCEEADLAGDEMYPLTRADRGYPEGEEIAVDELKFKVWHTPGHTAGSVCLLCEGLLFAGDTLFQGSTGRTDLPGGSPRQMEESLRKLAALPIPRETQVLPGHGDFSQFGWELDHNWFIKQACR</sequence>
<dbReference type="AlphaFoldDB" id="A0A9E2NS26"/>
<evidence type="ECO:0000256" key="1">
    <source>
        <dbReference type="ARBA" id="ARBA00001947"/>
    </source>
</evidence>
<evidence type="ECO:0000256" key="4">
    <source>
        <dbReference type="ARBA" id="ARBA00022833"/>
    </source>
</evidence>
<evidence type="ECO:0000313" key="7">
    <source>
        <dbReference type="Proteomes" id="UP000824178"/>
    </source>
</evidence>
<reference evidence="6" key="2">
    <citation type="submission" date="2021-04" db="EMBL/GenBank/DDBJ databases">
        <authorList>
            <person name="Gilroy R."/>
        </authorList>
    </citation>
    <scope>NUCLEOTIDE SEQUENCE</scope>
    <source>
        <strain evidence="6">742</strain>
    </source>
</reference>
<dbReference type="InterPro" id="IPR001279">
    <property type="entry name" value="Metallo-B-lactamas"/>
</dbReference>
<keyword evidence="2" id="KW-0479">Metal-binding</keyword>
<accession>A0A9E2NS26</accession>
<dbReference type="Gene3D" id="3.60.15.10">
    <property type="entry name" value="Ribonuclease Z/Hydroxyacylglutathione hydrolase-like"/>
    <property type="match status" value="1"/>
</dbReference>
<dbReference type="InterPro" id="IPR036866">
    <property type="entry name" value="RibonucZ/Hydroxyglut_hydro"/>
</dbReference>
<dbReference type="GO" id="GO:0016787">
    <property type="term" value="F:hydrolase activity"/>
    <property type="evidence" value="ECO:0007669"/>
    <property type="project" value="UniProtKB-KW"/>
</dbReference>
<feature type="domain" description="Metallo-beta-lactamase" evidence="5">
    <location>
        <begin position="13"/>
        <end position="178"/>
    </location>
</feature>
<dbReference type="PANTHER" id="PTHR46233">
    <property type="entry name" value="HYDROXYACYLGLUTATHIONE HYDROLASE GLOC"/>
    <property type="match status" value="1"/>
</dbReference>
<dbReference type="CDD" id="cd06262">
    <property type="entry name" value="metallo-hydrolase-like_MBL-fold"/>
    <property type="match status" value="1"/>
</dbReference>
<comment type="cofactor">
    <cofactor evidence="1">
        <name>Zn(2+)</name>
        <dbReference type="ChEBI" id="CHEBI:29105"/>
    </cofactor>
</comment>
<evidence type="ECO:0000256" key="2">
    <source>
        <dbReference type="ARBA" id="ARBA00022723"/>
    </source>
</evidence>
<dbReference type="GO" id="GO:0046872">
    <property type="term" value="F:metal ion binding"/>
    <property type="evidence" value="ECO:0007669"/>
    <property type="project" value="UniProtKB-KW"/>
</dbReference>